<name>A0A5B2V3V7_9PSED</name>
<accession>A0A5B2V3V7</accession>
<dbReference type="AlphaFoldDB" id="A0A5B2V3V7"/>
<protein>
    <submittedName>
        <fullName evidence="1">Uncharacterized protein</fullName>
    </submittedName>
</protein>
<dbReference type="EMBL" id="LT629800">
    <property type="protein sequence ID" value="SDU92890.1"/>
    <property type="molecule type" value="Genomic_DNA"/>
</dbReference>
<keyword evidence="3" id="KW-1185">Reference proteome</keyword>
<evidence type="ECO:0000313" key="3">
    <source>
        <dbReference type="Proteomes" id="UP000199620"/>
    </source>
</evidence>
<reference evidence="1 4" key="2">
    <citation type="submission" date="2019-09" db="EMBL/GenBank/DDBJ databases">
        <title>Draft genome sequence of Pseudomonas brenneri CCUG 51514(T).</title>
        <authorList>
            <person name="Tunovic T."/>
            <person name="Pineiro-Iglesias B."/>
            <person name="Unosson C."/>
            <person name="Inganas E."/>
            <person name="Ohlen M."/>
            <person name="Cardew S."/>
            <person name="Jensie-Markopoulos S."/>
            <person name="Salva-Serra F."/>
            <person name="Jaen-Luchoro D."/>
            <person name="Svensson-Stadler L."/>
            <person name="Chun J."/>
            <person name="Moore E."/>
        </authorList>
    </citation>
    <scope>NUCLEOTIDE SEQUENCE [LARGE SCALE GENOMIC DNA]</scope>
    <source>
        <strain evidence="1 4">CCUG 51514</strain>
    </source>
</reference>
<dbReference type="Proteomes" id="UP000199620">
    <property type="component" value="Chromosome I"/>
</dbReference>
<proteinExistence type="predicted"/>
<dbReference type="EMBL" id="VUOL01000001">
    <property type="protein sequence ID" value="KAA2233581.1"/>
    <property type="molecule type" value="Genomic_DNA"/>
</dbReference>
<sequence>MSTRNAGKSNTNAPQGPGGTLAITAPNVIDALPDGLVPAQFYFSDLRVEIPSPWAFLPTPGRNQYLVLEWNVRGARPAEAPPILLPNPMTPADFPFLVHIPQAFMLNSAIVDLRFRIHNGTPDSPSFDESEVVTIRIDRDAPGGGALLPPAIFPIDPLTEAYLIANPLVPMEIPGGYLGREVGDQVLMYFSDMNILPTGAPTLVSPPLASATGRLFVEVPSDVFRSFPGALWIFCFYRLKDQAGNVNPLFSQVARARLQADLPPARYPRPTFPQSESHPNRYMTCSTQPPIWFGVEVFIAPHADIHDGDLITLRFQGYGLYPDVNPDPNIVETLTHYWNGVADATGYAFWILDVERLIRPLKNNAGGEASYTVSRGGVIIGRSSSRYVPFDRVVPTSPPPPNPIYCWTDGNGPEP</sequence>
<organism evidence="1 4">
    <name type="scientific">Pseudomonas brenneri</name>
    <dbReference type="NCBI Taxonomy" id="129817"/>
    <lineage>
        <taxon>Bacteria</taxon>
        <taxon>Pseudomonadati</taxon>
        <taxon>Pseudomonadota</taxon>
        <taxon>Gammaproteobacteria</taxon>
        <taxon>Pseudomonadales</taxon>
        <taxon>Pseudomonadaceae</taxon>
        <taxon>Pseudomonas</taxon>
    </lineage>
</organism>
<dbReference type="OrthoDB" id="7024978at2"/>
<reference evidence="2 3" key="1">
    <citation type="submission" date="2016-10" db="EMBL/GenBank/DDBJ databases">
        <authorList>
            <person name="Varghese N."/>
            <person name="Submissions S."/>
        </authorList>
    </citation>
    <scope>NUCLEOTIDE SEQUENCE [LARGE SCALE GENOMIC DNA]</scope>
    <source>
        <strain evidence="2 3">BS2771</strain>
    </source>
</reference>
<evidence type="ECO:0000313" key="2">
    <source>
        <dbReference type="EMBL" id="SDU92890.1"/>
    </source>
</evidence>
<gene>
    <name evidence="1" type="ORF">F1720_00710</name>
    <name evidence="2" type="ORF">SAMN04490181_1693</name>
</gene>
<evidence type="ECO:0000313" key="1">
    <source>
        <dbReference type="EMBL" id="KAA2233581.1"/>
    </source>
</evidence>
<dbReference type="RefSeq" id="WP_032860430.1">
    <property type="nucleotide sequence ID" value="NZ_BMNU01000001.1"/>
</dbReference>
<evidence type="ECO:0000313" key="4">
    <source>
        <dbReference type="Proteomes" id="UP000325296"/>
    </source>
</evidence>
<dbReference type="Proteomes" id="UP000325296">
    <property type="component" value="Unassembled WGS sequence"/>
</dbReference>